<comment type="function">
    <text evidence="5">Involved in formation and maintenance of cell shape.</text>
</comment>
<evidence type="ECO:0000313" key="7">
    <source>
        <dbReference type="EMBL" id="ABK43924.1"/>
    </source>
</evidence>
<evidence type="ECO:0000256" key="4">
    <source>
        <dbReference type="ARBA" id="ARBA00032089"/>
    </source>
</evidence>
<dbReference type="KEGG" id="mgm:Mmc1_1413"/>
<dbReference type="PANTHER" id="PTHR34138">
    <property type="entry name" value="CELL SHAPE-DETERMINING PROTEIN MREC"/>
    <property type="match status" value="1"/>
</dbReference>
<organism evidence="7 8">
    <name type="scientific">Magnetococcus marinus (strain ATCC BAA-1437 / JCM 17883 / MC-1)</name>
    <dbReference type="NCBI Taxonomy" id="156889"/>
    <lineage>
        <taxon>Bacteria</taxon>
        <taxon>Pseudomonadati</taxon>
        <taxon>Pseudomonadota</taxon>
        <taxon>Magnetococcia</taxon>
        <taxon>Magnetococcales</taxon>
        <taxon>Magnetococcaceae</taxon>
        <taxon>Magnetococcus</taxon>
    </lineage>
</organism>
<dbReference type="NCBIfam" id="TIGR00219">
    <property type="entry name" value="mreC"/>
    <property type="match status" value="1"/>
</dbReference>
<keyword evidence="8" id="KW-1185">Reference proteome</keyword>
<evidence type="ECO:0000259" key="6">
    <source>
        <dbReference type="Pfam" id="PF04085"/>
    </source>
</evidence>
<proteinExistence type="inferred from homology"/>
<evidence type="ECO:0000256" key="3">
    <source>
        <dbReference type="ARBA" id="ARBA00022960"/>
    </source>
</evidence>
<dbReference type="Gene3D" id="2.40.10.340">
    <property type="entry name" value="Rod shape-determining protein MreC, domain 1"/>
    <property type="match status" value="1"/>
</dbReference>
<dbReference type="InterPro" id="IPR042175">
    <property type="entry name" value="Cell/Rod_MreC_2"/>
</dbReference>
<dbReference type="InterPro" id="IPR055342">
    <property type="entry name" value="MreC_beta-barrel_core"/>
</dbReference>
<evidence type="ECO:0000256" key="1">
    <source>
        <dbReference type="ARBA" id="ARBA00009369"/>
    </source>
</evidence>
<reference evidence="8" key="1">
    <citation type="journal article" date="2009" name="Appl. Environ. Microbiol.">
        <title>Complete genome sequence of the chemolithoautotrophic marine magnetotactic coccus strain MC-1.</title>
        <authorList>
            <person name="Schubbe S."/>
            <person name="Williams T.J."/>
            <person name="Xie G."/>
            <person name="Kiss H.E."/>
            <person name="Brettin T.S."/>
            <person name="Martinez D."/>
            <person name="Ross C.A."/>
            <person name="Schuler D."/>
            <person name="Cox B.L."/>
            <person name="Nealson K.H."/>
            <person name="Bazylinski D.A."/>
        </authorList>
    </citation>
    <scope>NUCLEOTIDE SEQUENCE [LARGE SCALE GENOMIC DNA]</scope>
    <source>
        <strain evidence="8">ATCC BAA-1437 / JCM 17883 / MC-1</strain>
    </source>
</reference>
<dbReference type="InterPro" id="IPR007221">
    <property type="entry name" value="MreC"/>
</dbReference>
<sequence length="307" mass="33278" precursor="true">MLPLWSLIRLHRQRLTAATFLLLAVFLLFVLRADSPGVLAFKGVLANLLGGMQRLVLSPVEATRAAGQRLQELGHLDEENLRLKRLLANVGPMQLQLDEALKENRRLRQILRMSVDPHYTYTVARVVGDSSSAFSRVLLVNAGAQEKVRPDTPAVSPAGVVGRVVAVGTRRSTVLTLHDINSRVPVQVQRSRLRAMVAGTNSSTLELRFVVKGGDILVGDLLITSGTGGVFPKGVGVARVTSLNPNADGLFMQATARALVDLDRLEELRLMLPVVDAEPLSEGEEATITDRTDLRPLGLLPEGTNTP</sequence>
<dbReference type="PANTHER" id="PTHR34138:SF1">
    <property type="entry name" value="CELL SHAPE-DETERMINING PROTEIN MREC"/>
    <property type="match status" value="1"/>
</dbReference>
<evidence type="ECO:0000256" key="2">
    <source>
        <dbReference type="ARBA" id="ARBA00013855"/>
    </source>
</evidence>
<keyword evidence="3 5" id="KW-0133">Cell shape</keyword>
<dbReference type="PIRSF" id="PIRSF038471">
    <property type="entry name" value="MreC"/>
    <property type="match status" value="1"/>
</dbReference>
<feature type="domain" description="Rod shape-determining protein MreC beta-barrel core" evidence="6">
    <location>
        <begin position="126"/>
        <end position="270"/>
    </location>
</feature>
<dbReference type="InterPro" id="IPR042177">
    <property type="entry name" value="Cell/Rod_1"/>
</dbReference>
<accession>A0L7I1</accession>
<protein>
    <recommendedName>
        <fullName evidence="2 5">Cell shape-determining protein MreC</fullName>
    </recommendedName>
    <alternativeName>
        <fullName evidence="4 5">Cell shape protein MreC</fullName>
    </alternativeName>
</protein>
<name>A0L7I1_MAGMM</name>
<dbReference type="Pfam" id="PF04085">
    <property type="entry name" value="MreC"/>
    <property type="match status" value="1"/>
</dbReference>
<dbReference type="AlphaFoldDB" id="A0L7I1"/>
<dbReference type="RefSeq" id="WP_011713077.1">
    <property type="nucleotide sequence ID" value="NC_008576.1"/>
</dbReference>
<comment type="similarity">
    <text evidence="1 5">Belongs to the MreC family.</text>
</comment>
<dbReference type="HOGENOM" id="CLU_042663_2_0_5"/>
<reference evidence="7 8" key="2">
    <citation type="journal article" date="2012" name="Int. J. Syst. Evol. Microbiol.">
        <title>Magnetococcus marinus gen. nov., sp. nov., a marine, magnetotactic bacterium that represents a novel lineage (Magnetococcaceae fam. nov.; Magnetococcales ord. nov.) at the base of the Alphaproteobacteria.</title>
        <authorList>
            <person name="Bazylinski D.A."/>
            <person name="Williams T.J."/>
            <person name="Lefevre C.T."/>
            <person name="Berg R.J."/>
            <person name="Zhang C.L."/>
            <person name="Bowser S.S."/>
            <person name="Dean A.J."/>
            <person name="Beveridge T.J."/>
        </authorList>
    </citation>
    <scope>NUCLEOTIDE SEQUENCE [LARGE SCALE GENOMIC DNA]</scope>
    <source>
        <strain evidence="8">ATCC BAA-1437 / JCM 17883 / MC-1</strain>
    </source>
</reference>
<dbReference type="STRING" id="156889.Mmc1_1413"/>
<dbReference type="GO" id="GO:0008360">
    <property type="term" value="P:regulation of cell shape"/>
    <property type="evidence" value="ECO:0007669"/>
    <property type="project" value="UniProtKB-KW"/>
</dbReference>
<gene>
    <name evidence="7" type="ordered locus">Mmc1_1413</name>
</gene>
<evidence type="ECO:0000313" key="8">
    <source>
        <dbReference type="Proteomes" id="UP000002586"/>
    </source>
</evidence>
<evidence type="ECO:0000256" key="5">
    <source>
        <dbReference type="PIRNR" id="PIRNR038471"/>
    </source>
</evidence>
<dbReference type="eggNOG" id="COG1792">
    <property type="taxonomic scope" value="Bacteria"/>
</dbReference>
<dbReference type="EMBL" id="CP000471">
    <property type="protein sequence ID" value="ABK43924.1"/>
    <property type="molecule type" value="Genomic_DNA"/>
</dbReference>
<dbReference type="Gene3D" id="2.40.10.350">
    <property type="entry name" value="Rod shape-determining protein MreC, domain 2"/>
    <property type="match status" value="1"/>
</dbReference>
<dbReference type="Proteomes" id="UP000002586">
    <property type="component" value="Chromosome"/>
</dbReference>
<dbReference type="GO" id="GO:0005886">
    <property type="term" value="C:plasma membrane"/>
    <property type="evidence" value="ECO:0007669"/>
    <property type="project" value="TreeGrafter"/>
</dbReference>
<dbReference type="OrthoDB" id="8478127at2"/>